<keyword evidence="8" id="KW-0032">Aminotransferase</keyword>
<keyword evidence="8" id="KW-0808">Transferase</keyword>
<protein>
    <submittedName>
        <fullName evidence="8">DegT/DnrJ/EryC1/StrS family aminotransferase</fullName>
    </submittedName>
</protein>
<evidence type="ECO:0000259" key="7">
    <source>
        <dbReference type="PROSITE" id="PS00703"/>
    </source>
</evidence>
<evidence type="ECO:0000256" key="4">
    <source>
        <dbReference type="ARBA" id="ARBA00022898"/>
    </source>
</evidence>
<dbReference type="Pfam" id="PF01276">
    <property type="entry name" value="OKR_DC_1"/>
    <property type="match status" value="1"/>
</dbReference>
<comment type="similarity">
    <text evidence="2">Belongs to the Orn/Lys/Arg decarboxylase class-I family.</text>
</comment>
<evidence type="ECO:0000256" key="3">
    <source>
        <dbReference type="ARBA" id="ARBA00022793"/>
    </source>
</evidence>
<dbReference type="GO" id="GO:0008483">
    <property type="term" value="F:transaminase activity"/>
    <property type="evidence" value="ECO:0007669"/>
    <property type="project" value="UniProtKB-KW"/>
</dbReference>
<proteinExistence type="inferred from homology"/>
<dbReference type="InterPro" id="IPR015421">
    <property type="entry name" value="PyrdxlP-dep_Trfase_major"/>
</dbReference>
<evidence type="ECO:0000313" key="8">
    <source>
        <dbReference type="EMBL" id="QNJ95907.1"/>
    </source>
</evidence>
<evidence type="ECO:0000256" key="5">
    <source>
        <dbReference type="ARBA" id="ARBA00023239"/>
    </source>
</evidence>
<keyword evidence="3" id="KW-0210">Decarboxylase</keyword>
<feature type="domain" description="Orn/Lys/Arg decarboxylases family 1 pyridoxal-P attachment site" evidence="7">
    <location>
        <begin position="240"/>
        <end position="254"/>
    </location>
</feature>
<dbReference type="Proteomes" id="UP000515498">
    <property type="component" value="Chromosome"/>
</dbReference>
<dbReference type="GO" id="GO:0016831">
    <property type="term" value="F:carboxy-lyase activity"/>
    <property type="evidence" value="ECO:0007669"/>
    <property type="project" value="UniProtKB-KW"/>
</dbReference>
<organism evidence="8 9">
    <name type="scientific">Mycolicibacterium fluoranthenivorans</name>
    <dbReference type="NCBI Taxonomy" id="258505"/>
    <lineage>
        <taxon>Bacteria</taxon>
        <taxon>Bacillati</taxon>
        <taxon>Actinomycetota</taxon>
        <taxon>Actinomycetes</taxon>
        <taxon>Mycobacteriales</taxon>
        <taxon>Mycobacteriaceae</taxon>
        <taxon>Mycolicibacterium</taxon>
    </lineage>
</organism>
<comment type="cofactor">
    <cofactor evidence="1">
        <name>pyridoxal 5'-phosphate</name>
        <dbReference type="ChEBI" id="CHEBI:597326"/>
    </cofactor>
</comment>
<dbReference type="SUPFAM" id="SSF55904">
    <property type="entry name" value="Ornithine decarboxylase C-terminal domain"/>
    <property type="match status" value="1"/>
</dbReference>
<accession>A0A7G8PNJ1</accession>
<evidence type="ECO:0000313" key="9">
    <source>
        <dbReference type="Proteomes" id="UP000515498"/>
    </source>
</evidence>
<dbReference type="InterPro" id="IPR000310">
    <property type="entry name" value="Orn/Lys/Arg_deCO2ase_major_dom"/>
</dbReference>
<reference evidence="8 9" key="1">
    <citation type="submission" date="2020-07" db="EMBL/GenBank/DDBJ databases">
        <title>Draft genome sequence of four isobutane-metabolizing strains capable of cometabolically degrading diverse ether contaminants.</title>
        <authorList>
            <person name="Chen W."/>
            <person name="Faulkner N."/>
            <person name="Smith C."/>
            <person name="Hyman M."/>
        </authorList>
    </citation>
    <scope>NUCLEOTIDE SEQUENCE [LARGE SCALE GENOMIC DNA]</scope>
    <source>
        <strain evidence="8 9">2A</strain>
    </source>
</reference>
<dbReference type="InterPro" id="IPR015424">
    <property type="entry name" value="PyrdxlP-dep_Trfase"/>
</dbReference>
<dbReference type="Gene3D" id="3.90.100.10">
    <property type="entry name" value="Orn/Lys/Arg decarboxylase, C-terminal domain"/>
    <property type="match status" value="1"/>
</dbReference>
<evidence type="ECO:0000256" key="1">
    <source>
        <dbReference type="ARBA" id="ARBA00001933"/>
    </source>
</evidence>
<dbReference type="PROSITE" id="PS00703">
    <property type="entry name" value="OKR_DC_1"/>
    <property type="match status" value="1"/>
</dbReference>
<dbReference type="InterPro" id="IPR036633">
    <property type="entry name" value="Prn/Lys/Arg_de-COase_C_sf"/>
</dbReference>
<gene>
    <name evidence="8" type="ORF">HZU40_05490</name>
</gene>
<dbReference type="SUPFAM" id="SSF53383">
    <property type="entry name" value="PLP-dependent transferases"/>
    <property type="match status" value="1"/>
</dbReference>
<dbReference type="PANTHER" id="PTHR43277">
    <property type="entry name" value="ARGININE DECARBOXYLASE"/>
    <property type="match status" value="1"/>
</dbReference>
<dbReference type="InterPro" id="IPR052357">
    <property type="entry name" value="Orn_Lys_Arg_decarboxylase-I"/>
</dbReference>
<feature type="region of interest" description="Disordered" evidence="6">
    <location>
        <begin position="1"/>
        <end position="27"/>
    </location>
</feature>
<name>A0A7G8PNJ1_9MYCO</name>
<keyword evidence="4" id="KW-0663">Pyridoxal phosphate</keyword>
<feature type="compositionally biased region" description="Basic and acidic residues" evidence="6">
    <location>
        <begin position="1"/>
        <end position="16"/>
    </location>
</feature>
<dbReference type="Gene3D" id="3.40.640.10">
    <property type="entry name" value="Type I PLP-dependent aspartate aminotransferase-like (Major domain)"/>
    <property type="match status" value="1"/>
</dbReference>
<evidence type="ECO:0000256" key="2">
    <source>
        <dbReference type="ARBA" id="ARBA00010671"/>
    </source>
</evidence>
<sequence length="506" mass="53948">MHGRGRDPDRGHDRRPQRPSGLRALNHSGAPLFDELRRFVERDQAPFYSPGHKGGRTMDPWFRANIAAIDLNNLPDLDTLHCPEGPIADAERLIADAWGVGQSFIMVQGSTGGNIAVALSALRPDEPVLVQRNAHKSVLAGLVQSGARPVWLEPQWDSRFGVAHGLDTEVVERGLTDSGAKALWLLHPTYYGTTADITALDALCRRFGATLLVDGAHSPHFAFHDDLPPAAERSGAAATVQSVHKILSGLSQAAVLHIDPERLDPATVRRALQLVQTTSPHFAIMASIDLARSQMACHGSDLLTETLQRARRTAQRLAAIPGLQVLRGSDATGPGTGFCHLDETKLLIGTRGLAADARAVMARLNRVHGVQPELSGPGHILCITTIGNTDRDMDRLVDGFVEVCTHAGTRAGGTDAALVGDLLALRAEPVLTPREAFFATDATVALADATGRVAAEAITPYPPGIPLVMPGERLTADAVALLRTLRASGTPISASDPTLDHVKVVR</sequence>
<dbReference type="EMBL" id="CP059894">
    <property type="protein sequence ID" value="QNJ95907.1"/>
    <property type="molecule type" value="Genomic_DNA"/>
</dbReference>
<evidence type="ECO:0000256" key="6">
    <source>
        <dbReference type="SAM" id="MobiDB-lite"/>
    </source>
</evidence>
<dbReference type="PANTHER" id="PTHR43277:SF4">
    <property type="entry name" value="ARGININE DECARBOXYLASE"/>
    <property type="match status" value="1"/>
</dbReference>
<dbReference type="AlphaFoldDB" id="A0A7G8PNJ1"/>
<dbReference type="KEGG" id="mflu:HZU40_05490"/>
<dbReference type="Pfam" id="PF03711">
    <property type="entry name" value="OKR_DC_1_C"/>
    <property type="match status" value="1"/>
</dbReference>
<dbReference type="InterPro" id="IPR008286">
    <property type="entry name" value="Prn/Lys/Arg_de-COase_C"/>
</dbReference>
<keyword evidence="5" id="KW-0456">Lyase</keyword>